<organism evidence="1 2">
    <name type="scientific">Zarea fungicola</name>
    <dbReference type="NCBI Taxonomy" id="93591"/>
    <lineage>
        <taxon>Eukaryota</taxon>
        <taxon>Fungi</taxon>
        <taxon>Dikarya</taxon>
        <taxon>Ascomycota</taxon>
        <taxon>Pezizomycotina</taxon>
        <taxon>Sordariomycetes</taxon>
        <taxon>Hypocreomycetidae</taxon>
        <taxon>Hypocreales</taxon>
        <taxon>Cordycipitaceae</taxon>
        <taxon>Zarea</taxon>
    </lineage>
</organism>
<comment type="caution">
    <text evidence="1">The sequence shown here is derived from an EMBL/GenBank/DDBJ whole genome shotgun (WGS) entry which is preliminary data.</text>
</comment>
<name>A0ACC1NTQ7_9HYPO</name>
<proteinExistence type="predicted"/>
<accession>A0ACC1NTQ7</accession>
<dbReference type="Proteomes" id="UP001143910">
    <property type="component" value="Unassembled WGS sequence"/>
</dbReference>
<protein>
    <submittedName>
        <fullName evidence="1">Uncharacterized protein</fullName>
    </submittedName>
</protein>
<gene>
    <name evidence="1" type="ORF">NQ176_g1219</name>
</gene>
<reference evidence="1" key="1">
    <citation type="submission" date="2022-08" db="EMBL/GenBank/DDBJ databases">
        <title>Genome Sequence of Lecanicillium fungicola.</title>
        <authorList>
            <person name="Buettner E."/>
        </authorList>
    </citation>
    <scope>NUCLEOTIDE SEQUENCE</scope>
    <source>
        <strain evidence="1">Babe33</strain>
    </source>
</reference>
<dbReference type="EMBL" id="JANJQO010000063">
    <property type="protein sequence ID" value="KAJ2982692.1"/>
    <property type="molecule type" value="Genomic_DNA"/>
</dbReference>
<evidence type="ECO:0000313" key="1">
    <source>
        <dbReference type="EMBL" id="KAJ2982692.1"/>
    </source>
</evidence>
<keyword evidence="2" id="KW-1185">Reference proteome</keyword>
<evidence type="ECO:0000313" key="2">
    <source>
        <dbReference type="Proteomes" id="UP001143910"/>
    </source>
</evidence>
<sequence>MWEKRQCELRDLRRATKVVTCPGCGQSKTTIRIRQRHDSVTLVIPPIFWLTWFSIVFLGIPWLFASRKVGGEFLVHYCGHCGLRLLVYSTFLRRFFVGDDQLTGEPPDQDTLRQSSITRSPFSPDTELVQKTDYSRWKERYRHEQPTKTFTIAIESDVYKVTGFWDADHANQLYSVTYPDLDYSFDGKFGANLLWKHRKDNSALLDPVYAAANASLCVSSASAPGTNEGQLHTATAQIAQLKWDVRFSFPEKGQGDGHGTRSTHTKADKLTFDYWQPYFRWESCQGELVWMRRPAIDAKSAAIAESKPKKRDVLLDRYDRLVAIISWEDSKLTFKEVYDDEMRRRRGDPPRIKEQRYTELRLYGEFSEELILEILTSYVVLMVQRKRANDFDTLKNRAL</sequence>